<organism evidence="1 2">
    <name type="scientific">Iodobacter fluviatilis</name>
    <dbReference type="NCBI Taxonomy" id="537"/>
    <lineage>
        <taxon>Bacteria</taxon>
        <taxon>Pseudomonadati</taxon>
        <taxon>Pseudomonadota</taxon>
        <taxon>Betaproteobacteria</taxon>
        <taxon>Neisseriales</taxon>
        <taxon>Chitinibacteraceae</taxon>
        <taxon>Iodobacter</taxon>
    </lineage>
</organism>
<dbReference type="AlphaFoldDB" id="A0A7G3GCX3"/>
<gene>
    <name evidence="1" type="ORF">C1H71_16385</name>
</gene>
<name>A0A7G3GCX3_9NEIS</name>
<keyword evidence="2" id="KW-1185">Reference proteome</keyword>
<protein>
    <submittedName>
        <fullName evidence="1">Uncharacterized protein</fullName>
    </submittedName>
</protein>
<dbReference type="EMBL" id="CP025781">
    <property type="protein sequence ID" value="QBC44959.1"/>
    <property type="molecule type" value="Genomic_DNA"/>
</dbReference>
<reference evidence="1 2" key="1">
    <citation type="submission" date="2018-01" db="EMBL/GenBank/DDBJ databases">
        <title>Genome sequence of Iodobacter sp. strain PCH194 isolated from Indian Trans-Himalaya.</title>
        <authorList>
            <person name="Kumar V."/>
            <person name="Thakur V."/>
            <person name="Kumar S."/>
            <person name="Singh D."/>
        </authorList>
    </citation>
    <scope>NUCLEOTIDE SEQUENCE [LARGE SCALE GENOMIC DNA]</scope>
    <source>
        <strain evidence="1 2">PCH194</strain>
    </source>
</reference>
<accession>A0A7G3GCX3</accession>
<dbReference type="KEGG" id="ifl:C1H71_16385"/>
<sequence length="137" mass="15456">MYTDFLIATCGQATATGLAEALDQEISHDQVTRFLSVREYTSQDLWLNVKKSARKIESQDVSISVAFEWVKSNASLAKSPTRRVMTQNNHVFMSIYALFKLESLKIKHKANHVALRAKLFIKATQQALAELKNLRAA</sequence>
<evidence type="ECO:0000313" key="2">
    <source>
        <dbReference type="Proteomes" id="UP000515917"/>
    </source>
</evidence>
<proteinExistence type="predicted"/>
<dbReference type="Proteomes" id="UP000515917">
    <property type="component" value="Chromosome"/>
</dbReference>
<evidence type="ECO:0000313" key="1">
    <source>
        <dbReference type="EMBL" id="QBC44959.1"/>
    </source>
</evidence>